<gene>
    <name evidence="3" type="ORF">METZ01_LOCUS104768</name>
</gene>
<feature type="transmembrane region" description="Helical" evidence="1">
    <location>
        <begin position="155"/>
        <end position="176"/>
    </location>
</feature>
<feature type="transmembrane region" description="Helical" evidence="1">
    <location>
        <begin position="272"/>
        <end position="291"/>
    </location>
</feature>
<dbReference type="InterPro" id="IPR011701">
    <property type="entry name" value="MFS"/>
</dbReference>
<proteinExistence type="predicted"/>
<feature type="domain" description="Major facilitator superfamily (MFS) profile" evidence="2">
    <location>
        <begin position="1"/>
        <end position="385"/>
    </location>
</feature>
<dbReference type="Pfam" id="PF07690">
    <property type="entry name" value="MFS_1"/>
    <property type="match status" value="1"/>
</dbReference>
<feature type="transmembrane region" description="Helical" evidence="1">
    <location>
        <begin position="129"/>
        <end position="149"/>
    </location>
</feature>
<dbReference type="GO" id="GO:0005886">
    <property type="term" value="C:plasma membrane"/>
    <property type="evidence" value="ECO:0007669"/>
    <property type="project" value="TreeGrafter"/>
</dbReference>
<name>A0A381WHD3_9ZZZZ</name>
<keyword evidence="1" id="KW-0472">Membrane</keyword>
<dbReference type="EMBL" id="UINC01011819">
    <property type="protein sequence ID" value="SVA51914.1"/>
    <property type="molecule type" value="Genomic_DNA"/>
</dbReference>
<dbReference type="PANTHER" id="PTHR43129">
    <property type="entry name" value="FOSMIDOMYCIN RESISTANCE PROTEIN"/>
    <property type="match status" value="1"/>
</dbReference>
<accession>A0A381WHD3</accession>
<evidence type="ECO:0000313" key="3">
    <source>
        <dbReference type="EMBL" id="SVA51914.1"/>
    </source>
</evidence>
<keyword evidence="1" id="KW-1133">Transmembrane helix</keyword>
<dbReference type="Gene3D" id="1.20.1250.20">
    <property type="entry name" value="MFS general substrate transporter like domains"/>
    <property type="match status" value="2"/>
</dbReference>
<feature type="transmembrane region" description="Helical" evidence="1">
    <location>
        <begin position="242"/>
        <end position="265"/>
    </location>
</feature>
<dbReference type="InterPro" id="IPR020846">
    <property type="entry name" value="MFS_dom"/>
</dbReference>
<dbReference type="PROSITE" id="PS50850">
    <property type="entry name" value="MFS"/>
    <property type="match status" value="1"/>
</dbReference>
<protein>
    <recommendedName>
        <fullName evidence="2">Major facilitator superfamily (MFS) profile domain-containing protein</fullName>
    </recommendedName>
</protein>
<dbReference type="GO" id="GO:0022857">
    <property type="term" value="F:transmembrane transporter activity"/>
    <property type="evidence" value="ECO:0007669"/>
    <property type="project" value="InterPro"/>
</dbReference>
<feature type="transmembrane region" description="Helical" evidence="1">
    <location>
        <begin position="297"/>
        <end position="317"/>
    </location>
</feature>
<feature type="transmembrane region" description="Helical" evidence="1">
    <location>
        <begin position="94"/>
        <end position="117"/>
    </location>
</feature>
<reference evidence="3" key="1">
    <citation type="submission" date="2018-05" db="EMBL/GenBank/DDBJ databases">
        <authorList>
            <person name="Lanie J.A."/>
            <person name="Ng W.-L."/>
            <person name="Kazmierczak K.M."/>
            <person name="Andrzejewski T.M."/>
            <person name="Davidsen T.M."/>
            <person name="Wayne K.J."/>
            <person name="Tettelin H."/>
            <person name="Glass J.I."/>
            <person name="Rusch D."/>
            <person name="Podicherti R."/>
            <person name="Tsui H.-C.T."/>
            <person name="Winkler M.E."/>
        </authorList>
    </citation>
    <scope>NUCLEOTIDE SEQUENCE</scope>
</reference>
<feature type="transmembrane region" description="Helical" evidence="1">
    <location>
        <begin position="12"/>
        <end position="29"/>
    </location>
</feature>
<dbReference type="PANTHER" id="PTHR43129:SF1">
    <property type="entry name" value="FOSMIDOMYCIN RESISTANCE PROTEIN"/>
    <property type="match status" value="1"/>
</dbReference>
<feature type="transmembrane region" description="Helical" evidence="1">
    <location>
        <begin position="41"/>
        <end position="61"/>
    </location>
</feature>
<feature type="transmembrane region" description="Helical" evidence="1">
    <location>
        <begin position="202"/>
        <end position="222"/>
    </location>
</feature>
<feature type="transmembrane region" description="Helical" evidence="1">
    <location>
        <begin position="68"/>
        <end position="88"/>
    </location>
</feature>
<dbReference type="SUPFAM" id="SSF103473">
    <property type="entry name" value="MFS general substrate transporter"/>
    <property type="match status" value="1"/>
</dbReference>
<feature type="transmembrane region" description="Helical" evidence="1">
    <location>
        <begin position="361"/>
        <end position="380"/>
    </location>
</feature>
<sequence length="394" mass="41783">MRLSIVFSNTGHVFTHLLTILYATAVLYLPAEFGLPYGEMLGYSSLGLILFGVGSLPAGWFGDRWSQVGMLVIFFAGIGIATVITGLANSVTTLIVGLSLIGLFASIYHPVGIAWLVACARKQGLSLGINGAFGHLGSAAAPVFVGLMIDYVSWRAAFVLPGLAAIVTGLGLWIAWRLGWIADRSADTVPALPPEPGAYKRVFLVLLVTMACNGFVYAGMMYTVPKVFEIGLAQARPDSYTGIGILTGAVIGLSSVCSYAGGWLVDRYSPRLVYLVFWALLAPALVVVTVASGFSLIFSVLIAMSFLVTFAAAENMLVARYTPFQWRSVAYGARFVLALGIGGLTVYLAGDLYDQTGDFDLLFLMFAGSAVIAVVGALLLPATRRSSQAEVTAR</sequence>
<organism evidence="3">
    <name type="scientific">marine metagenome</name>
    <dbReference type="NCBI Taxonomy" id="408172"/>
    <lineage>
        <taxon>unclassified sequences</taxon>
        <taxon>metagenomes</taxon>
        <taxon>ecological metagenomes</taxon>
    </lineage>
</organism>
<evidence type="ECO:0000256" key="1">
    <source>
        <dbReference type="SAM" id="Phobius"/>
    </source>
</evidence>
<keyword evidence="1" id="KW-0812">Transmembrane</keyword>
<evidence type="ECO:0000259" key="2">
    <source>
        <dbReference type="PROSITE" id="PS50850"/>
    </source>
</evidence>
<feature type="transmembrane region" description="Helical" evidence="1">
    <location>
        <begin position="329"/>
        <end position="349"/>
    </location>
</feature>
<dbReference type="InterPro" id="IPR036259">
    <property type="entry name" value="MFS_trans_sf"/>
</dbReference>
<dbReference type="AlphaFoldDB" id="A0A381WHD3"/>